<evidence type="ECO:0000313" key="4">
    <source>
        <dbReference type="Proteomes" id="UP000821853"/>
    </source>
</evidence>
<organism evidence="3 4">
    <name type="scientific">Haemaphysalis longicornis</name>
    <name type="common">Bush tick</name>
    <dbReference type="NCBI Taxonomy" id="44386"/>
    <lineage>
        <taxon>Eukaryota</taxon>
        <taxon>Metazoa</taxon>
        <taxon>Ecdysozoa</taxon>
        <taxon>Arthropoda</taxon>
        <taxon>Chelicerata</taxon>
        <taxon>Arachnida</taxon>
        <taxon>Acari</taxon>
        <taxon>Parasitiformes</taxon>
        <taxon>Ixodida</taxon>
        <taxon>Ixodoidea</taxon>
        <taxon>Ixodidae</taxon>
        <taxon>Haemaphysalinae</taxon>
        <taxon>Haemaphysalis</taxon>
    </lineage>
</organism>
<name>A0A9J6GCV7_HAELO</name>
<dbReference type="EMBL" id="JABSTR010000008">
    <property type="protein sequence ID" value="KAH9376294.1"/>
    <property type="molecule type" value="Genomic_DNA"/>
</dbReference>
<reference evidence="3 4" key="1">
    <citation type="journal article" date="2020" name="Cell">
        <title>Large-Scale Comparative Analyses of Tick Genomes Elucidate Their Genetic Diversity and Vector Capacities.</title>
        <authorList>
            <consortium name="Tick Genome and Microbiome Consortium (TIGMIC)"/>
            <person name="Jia N."/>
            <person name="Wang J."/>
            <person name="Shi W."/>
            <person name="Du L."/>
            <person name="Sun Y."/>
            <person name="Zhan W."/>
            <person name="Jiang J.F."/>
            <person name="Wang Q."/>
            <person name="Zhang B."/>
            <person name="Ji P."/>
            <person name="Bell-Sakyi L."/>
            <person name="Cui X.M."/>
            <person name="Yuan T.T."/>
            <person name="Jiang B.G."/>
            <person name="Yang W.F."/>
            <person name="Lam T.T."/>
            <person name="Chang Q.C."/>
            <person name="Ding S.J."/>
            <person name="Wang X.J."/>
            <person name="Zhu J.G."/>
            <person name="Ruan X.D."/>
            <person name="Zhao L."/>
            <person name="Wei J.T."/>
            <person name="Ye R.Z."/>
            <person name="Que T.C."/>
            <person name="Du C.H."/>
            <person name="Zhou Y.H."/>
            <person name="Cheng J.X."/>
            <person name="Dai P.F."/>
            <person name="Guo W.B."/>
            <person name="Han X.H."/>
            <person name="Huang E.J."/>
            <person name="Li L.F."/>
            <person name="Wei W."/>
            <person name="Gao Y.C."/>
            <person name="Liu J.Z."/>
            <person name="Shao H.Z."/>
            <person name="Wang X."/>
            <person name="Wang C.C."/>
            <person name="Yang T.C."/>
            <person name="Huo Q.B."/>
            <person name="Li W."/>
            <person name="Chen H.Y."/>
            <person name="Chen S.E."/>
            <person name="Zhou L.G."/>
            <person name="Ni X.B."/>
            <person name="Tian J.H."/>
            <person name="Sheng Y."/>
            <person name="Liu T."/>
            <person name="Pan Y.S."/>
            <person name="Xia L.Y."/>
            <person name="Li J."/>
            <person name="Zhao F."/>
            <person name="Cao W.C."/>
        </authorList>
    </citation>
    <scope>NUCLEOTIDE SEQUENCE [LARGE SCALE GENOMIC DNA]</scope>
    <source>
        <strain evidence="3">HaeL-2018</strain>
    </source>
</reference>
<evidence type="ECO:0000313" key="3">
    <source>
        <dbReference type="EMBL" id="KAH9376294.1"/>
    </source>
</evidence>
<feature type="compositionally biased region" description="Polar residues" evidence="1">
    <location>
        <begin position="180"/>
        <end position="198"/>
    </location>
</feature>
<evidence type="ECO:0000256" key="2">
    <source>
        <dbReference type="SAM" id="Phobius"/>
    </source>
</evidence>
<protein>
    <submittedName>
        <fullName evidence="3">Uncharacterized protein</fullName>
    </submittedName>
</protein>
<dbReference type="AlphaFoldDB" id="A0A9J6GCV7"/>
<keyword evidence="4" id="KW-1185">Reference proteome</keyword>
<proteinExistence type="predicted"/>
<dbReference type="Proteomes" id="UP000821853">
    <property type="component" value="Unassembled WGS sequence"/>
</dbReference>
<keyword evidence="2" id="KW-0472">Membrane</keyword>
<accession>A0A9J6GCV7</accession>
<feature type="region of interest" description="Disordered" evidence="1">
    <location>
        <begin position="180"/>
        <end position="203"/>
    </location>
</feature>
<evidence type="ECO:0000256" key="1">
    <source>
        <dbReference type="SAM" id="MobiDB-lite"/>
    </source>
</evidence>
<gene>
    <name evidence="3" type="ORF">HPB48_021451</name>
</gene>
<comment type="caution">
    <text evidence="3">The sequence shown here is derived from an EMBL/GenBank/DDBJ whole genome shotgun (WGS) entry which is preliminary data.</text>
</comment>
<keyword evidence="2" id="KW-0812">Transmembrane</keyword>
<feature type="transmembrane region" description="Helical" evidence="2">
    <location>
        <begin position="239"/>
        <end position="259"/>
    </location>
</feature>
<keyword evidence="2" id="KW-1133">Transmembrane helix</keyword>
<sequence>MAAGPRESFEIEPGWLLSHSRKSRRALAELCPTSQKTSQHPSVGAAGISVRQYADKTMKAQLHGSTAKATGIGKELETEDILRAKPQQNTLVMSTPSLARAAVYGNIQELSICGISYEVMAYAAPPKDTAKAPLQMGENSRRPGYGEHNRLQLDLIRMMSPGRPRRRWPIMTPQMCDSSTQVDLSSNASGRSVSTQTAFDEPPSWFDGAIRDLEQAEKQLHGAPRGHPEHHQSVMSTRVLLTVAAIFTVIMHFAGTWLFRSMLSN</sequence>
<dbReference type="VEuPathDB" id="VectorBase:HLOH_062467"/>